<dbReference type="InterPro" id="IPR021328">
    <property type="entry name" value="CotB-like"/>
</dbReference>
<dbReference type="AlphaFoldDB" id="A0AA97H2X3"/>
<reference evidence="1 2" key="2">
    <citation type="submission" date="2024-06" db="EMBL/GenBank/DDBJ databases">
        <title>Caproicibacterium argilliputei sp. nov, a novel caproic acid producing anaerobic bacterium isolated from pit mud.</title>
        <authorList>
            <person name="Xia S."/>
        </authorList>
    </citation>
    <scope>NUCLEOTIDE SEQUENCE [LARGE SCALE GENOMIC DNA]</scope>
    <source>
        <strain evidence="1 2">ZCY20-5</strain>
    </source>
</reference>
<protein>
    <submittedName>
        <fullName evidence="1">DUF2935 domain-containing protein</fullName>
    </submittedName>
</protein>
<dbReference type="Proteomes" id="UP001300604">
    <property type="component" value="Chromosome"/>
</dbReference>
<accession>A0AA97H2X3</accession>
<dbReference type="Gene3D" id="1.20.1260.120">
    <property type="entry name" value="Protein of unknown function DUF2935"/>
    <property type="match status" value="1"/>
</dbReference>
<name>A0AA97H2X3_9FIRM</name>
<evidence type="ECO:0000313" key="2">
    <source>
        <dbReference type="Proteomes" id="UP001300604"/>
    </source>
</evidence>
<keyword evidence="2" id="KW-1185">Reference proteome</keyword>
<sequence>MNSEEYVRASVETSLFWTRIMKEHAIFIISSLPPVERQLAAQGEMYRRRFTNFFREFLLLANGVVPEAMLASEQFCTAYTEQIERLFQRQIGVETNSALTVLECHLMPAGSGTVLHPQLQARVAALNKRIQPQLDAFIAYQTAMLQQRAQCRLYFSLYPSALNHLMNEAKRYREELNFLQSCGDTKPGSYIAFWNQGMSEHAKSLRGELDWVEVKSMDTANSFANIYDELAAARPDQKAALEYTRKFQTYAEDVTKHTMDCSLKGVMTALYTDHLLREVNHYRYELQQ</sequence>
<evidence type="ECO:0000313" key="1">
    <source>
        <dbReference type="EMBL" id="WOC33195.1"/>
    </source>
</evidence>
<dbReference type="KEGG" id="carl:PXC00_04785"/>
<gene>
    <name evidence="1" type="ORF">PXC00_04785</name>
</gene>
<organism evidence="1 2">
    <name type="scientific">Caproicibacterium argilliputei</name>
    <dbReference type="NCBI Taxonomy" id="3030016"/>
    <lineage>
        <taxon>Bacteria</taxon>
        <taxon>Bacillati</taxon>
        <taxon>Bacillota</taxon>
        <taxon>Clostridia</taxon>
        <taxon>Eubacteriales</taxon>
        <taxon>Oscillospiraceae</taxon>
        <taxon>Caproicibacterium</taxon>
    </lineage>
</organism>
<proteinExistence type="predicted"/>
<dbReference type="RefSeq" id="WP_275844416.1">
    <property type="nucleotide sequence ID" value="NZ_CP135996.1"/>
</dbReference>
<dbReference type="EMBL" id="CP135996">
    <property type="protein sequence ID" value="WOC33195.1"/>
    <property type="molecule type" value="Genomic_DNA"/>
</dbReference>
<reference evidence="2" key="3">
    <citation type="submission" date="2024-06" db="EMBL/GenBank/DDBJ databases">
        <authorList>
            <person name="Zeng C."/>
        </authorList>
    </citation>
    <scope>NUCLEOTIDE SEQUENCE [LARGE SCALE GENOMIC DNA]</scope>
    <source>
        <strain evidence="2">ZCY20-5</strain>
    </source>
</reference>
<dbReference type="Pfam" id="PF11155">
    <property type="entry name" value="DUF2935"/>
    <property type="match status" value="3"/>
</dbReference>
<reference evidence="2" key="1">
    <citation type="submission" date="2024-06" db="EMBL/GenBank/DDBJ databases">
        <title>Caproicibacterium argilliputei sp. nov, a novel caproic acid producing anaerobic bacterium isolated from pit mud.</title>
        <authorList>
            <person name="Zeng C."/>
        </authorList>
    </citation>
    <scope>NUCLEOTIDE SEQUENCE [LARGE SCALE GENOMIC DNA]</scope>
    <source>
        <strain evidence="2">ZCY20-5</strain>
    </source>
</reference>
<dbReference type="SUPFAM" id="SSF158430">
    <property type="entry name" value="Bacillus cereus metalloprotein-like"/>
    <property type="match status" value="2"/>
</dbReference>